<dbReference type="SMART" id="SM00382">
    <property type="entry name" value="AAA"/>
    <property type="match status" value="1"/>
</dbReference>
<protein>
    <submittedName>
        <fullName evidence="4">P-loop containing nucleoside triphosphate hydrolase protein</fullName>
    </submittedName>
</protein>
<dbReference type="InterPro" id="IPR027417">
    <property type="entry name" value="P-loop_NTPase"/>
</dbReference>
<dbReference type="InterPro" id="IPR003959">
    <property type="entry name" value="ATPase_AAA_core"/>
</dbReference>
<evidence type="ECO:0000256" key="1">
    <source>
        <dbReference type="SAM" id="Coils"/>
    </source>
</evidence>
<keyword evidence="5" id="KW-1185">Reference proteome</keyword>
<feature type="domain" description="AAA+ ATPase" evidence="3">
    <location>
        <begin position="500"/>
        <end position="627"/>
    </location>
</feature>
<dbReference type="InterPro" id="IPR054289">
    <property type="entry name" value="DUF7025"/>
</dbReference>
<evidence type="ECO:0000259" key="3">
    <source>
        <dbReference type="SMART" id="SM00382"/>
    </source>
</evidence>
<dbReference type="InterPro" id="IPR056599">
    <property type="entry name" value="AAA_lid_fung"/>
</dbReference>
<proteinExistence type="predicted"/>
<organism evidence="4 5">
    <name type="scientific">Staphylotrichum tortipilum</name>
    <dbReference type="NCBI Taxonomy" id="2831512"/>
    <lineage>
        <taxon>Eukaryota</taxon>
        <taxon>Fungi</taxon>
        <taxon>Dikarya</taxon>
        <taxon>Ascomycota</taxon>
        <taxon>Pezizomycotina</taxon>
        <taxon>Sordariomycetes</taxon>
        <taxon>Sordariomycetidae</taxon>
        <taxon>Sordariales</taxon>
        <taxon>Chaetomiaceae</taxon>
        <taxon>Staphylotrichum</taxon>
    </lineage>
</organism>
<dbReference type="SUPFAM" id="SSF52540">
    <property type="entry name" value="P-loop containing nucleoside triphosphate hydrolases"/>
    <property type="match status" value="1"/>
</dbReference>
<evidence type="ECO:0000313" key="4">
    <source>
        <dbReference type="EMBL" id="KAK3898553.1"/>
    </source>
</evidence>
<dbReference type="Pfam" id="PF22942">
    <property type="entry name" value="DUF7025"/>
    <property type="match status" value="1"/>
</dbReference>
<dbReference type="GO" id="GO:0005524">
    <property type="term" value="F:ATP binding"/>
    <property type="evidence" value="ECO:0007669"/>
    <property type="project" value="InterPro"/>
</dbReference>
<comment type="caution">
    <text evidence="4">The sequence shown here is derived from an EMBL/GenBank/DDBJ whole genome shotgun (WGS) entry which is preliminary data.</text>
</comment>
<sequence>MSQPDRSAAPDAAGPDLGGKGGVEGLLRRLEELSEENSRLKHQLQNRTASNNVPKLRATVAYRWRTLYRIESDVFLEEPSWSVGDSNRHTLKGRLPVASTIEYLKRHEDIAFVAFRNYKPAQTLPAGALGADDGTFPTPTPSREAVRLVAPAMIDAMDQFLNHIPDFKTMFPDFDLRAEVPEPYLFWFFSRRGADSALQSLSGERRKLMELFRDWIEGSYGDEWSYIDSQFADGLVSPLSMKYLIRPGEVVVSRKNRLVGSYMAASWVKSEEGHEPKRSPQTATYRWSVDSWAWSFDGRFRKAGRVLDLEIQAPTPRSSVPITSLDIFPLRFWDGGLEELLKKRGRTFWKCRRGQLVSYVDEYGDEMNVGGERYMVDVTTYYQFRRRKEQSKLSQNYTLSEEIEWPKASAADEMDVARFNDDEFPDINELLVFPRTIIAYDLRRKTWTDLEVDQIRDVSWNTQAFDSLAIEDDHKELIQALVTHQIESSKGTDIIADKGNGLIILLHGGPGTGKTFTAESMADFAGKPLYRVTCGDIGTNPEQVETYLESVLHLGLIWDCVVLLDEADVFLEERGQADLARNALVSVFLRVLEYYQGILILTSNRVGRFDEAFKSRIQLSLHYTQLDISQRRKIWRNFIKRLQILDKDNIDIDDLNDHIEDLVKWEMNGREIRNVITTARQLSRYRKTTLRYALLQHVINITGKFEEYLRKVKEGMTDEELARDEGRR</sequence>
<dbReference type="PANTHER" id="PTHR46411">
    <property type="entry name" value="FAMILY ATPASE, PUTATIVE-RELATED"/>
    <property type="match status" value="1"/>
</dbReference>
<keyword evidence="1" id="KW-0175">Coiled coil</keyword>
<evidence type="ECO:0000256" key="2">
    <source>
        <dbReference type="SAM" id="MobiDB-lite"/>
    </source>
</evidence>
<dbReference type="PANTHER" id="PTHR46411:SF2">
    <property type="entry name" value="AAA+ ATPASE DOMAIN-CONTAINING PROTEIN"/>
    <property type="match status" value="1"/>
</dbReference>
<gene>
    <name evidence="4" type="ORF">C8A05DRAFT_18894</name>
</gene>
<dbReference type="Pfam" id="PF00004">
    <property type="entry name" value="AAA"/>
    <property type="match status" value="1"/>
</dbReference>
<reference evidence="4" key="2">
    <citation type="submission" date="2023-05" db="EMBL/GenBank/DDBJ databases">
        <authorList>
            <consortium name="Lawrence Berkeley National Laboratory"/>
            <person name="Steindorff A."/>
            <person name="Hensen N."/>
            <person name="Bonometti L."/>
            <person name="Westerberg I."/>
            <person name="Brannstrom I.O."/>
            <person name="Guillou S."/>
            <person name="Cros-Aarteil S."/>
            <person name="Calhoun S."/>
            <person name="Haridas S."/>
            <person name="Kuo A."/>
            <person name="Mondo S."/>
            <person name="Pangilinan J."/>
            <person name="Riley R."/>
            <person name="Labutti K."/>
            <person name="Andreopoulos B."/>
            <person name="Lipzen A."/>
            <person name="Chen C."/>
            <person name="Yanf M."/>
            <person name="Daum C."/>
            <person name="Ng V."/>
            <person name="Clum A."/>
            <person name="Ohm R."/>
            <person name="Martin F."/>
            <person name="Silar P."/>
            <person name="Natvig D."/>
            <person name="Lalanne C."/>
            <person name="Gautier V."/>
            <person name="Ament-Velasquez S.L."/>
            <person name="Kruys A."/>
            <person name="Hutchinson M.I."/>
            <person name="Powell A.J."/>
            <person name="Barry K."/>
            <person name="Miller A.N."/>
            <person name="Grigoriev I.V."/>
            <person name="Debuchy R."/>
            <person name="Gladieux P."/>
            <person name="Thoren M.H."/>
            <person name="Johannesson H."/>
        </authorList>
    </citation>
    <scope>NUCLEOTIDE SEQUENCE</scope>
    <source>
        <strain evidence="4">CBS 103.79</strain>
    </source>
</reference>
<dbReference type="Gene3D" id="3.40.50.300">
    <property type="entry name" value="P-loop containing nucleotide triphosphate hydrolases"/>
    <property type="match status" value="1"/>
</dbReference>
<dbReference type="EMBL" id="MU855918">
    <property type="protein sequence ID" value="KAK3898553.1"/>
    <property type="molecule type" value="Genomic_DNA"/>
</dbReference>
<name>A0AAN6MEN1_9PEZI</name>
<dbReference type="GO" id="GO:0016887">
    <property type="term" value="F:ATP hydrolysis activity"/>
    <property type="evidence" value="ECO:0007669"/>
    <property type="project" value="InterPro"/>
</dbReference>
<evidence type="ECO:0000313" key="5">
    <source>
        <dbReference type="Proteomes" id="UP001303889"/>
    </source>
</evidence>
<feature type="coiled-coil region" evidence="1">
    <location>
        <begin position="23"/>
        <end position="50"/>
    </location>
</feature>
<reference evidence="4" key="1">
    <citation type="journal article" date="2023" name="Mol. Phylogenet. Evol.">
        <title>Genome-scale phylogeny and comparative genomics of the fungal order Sordariales.</title>
        <authorList>
            <person name="Hensen N."/>
            <person name="Bonometti L."/>
            <person name="Westerberg I."/>
            <person name="Brannstrom I.O."/>
            <person name="Guillou S."/>
            <person name="Cros-Aarteil S."/>
            <person name="Calhoun S."/>
            <person name="Haridas S."/>
            <person name="Kuo A."/>
            <person name="Mondo S."/>
            <person name="Pangilinan J."/>
            <person name="Riley R."/>
            <person name="LaButti K."/>
            <person name="Andreopoulos B."/>
            <person name="Lipzen A."/>
            <person name="Chen C."/>
            <person name="Yan M."/>
            <person name="Daum C."/>
            <person name="Ng V."/>
            <person name="Clum A."/>
            <person name="Steindorff A."/>
            <person name="Ohm R.A."/>
            <person name="Martin F."/>
            <person name="Silar P."/>
            <person name="Natvig D.O."/>
            <person name="Lalanne C."/>
            <person name="Gautier V."/>
            <person name="Ament-Velasquez S.L."/>
            <person name="Kruys A."/>
            <person name="Hutchinson M.I."/>
            <person name="Powell A.J."/>
            <person name="Barry K."/>
            <person name="Miller A.N."/>
            <person name="Grigoriev I.V."/>
            <person name="Debuchy R."/>
            <person name="Gladieux P."/>
            <person name="Hiltunen Thoren M."/>
            <person name="Johannesson H."/>
        </authorList>
    </citation>
    <scope>NUCLEOTIDE SEQUENCE</scope>
    <source>
        <strain evidence="4">CBS 103.79</strain>
    </source>
</reference>
<keyword evidence="4" id="KW-0378">Hydrolase</keyword>
<accession>A0AAN6MEN1</accession>
<dbReference type="AlphaFoldDB" id="A0AAN6MEN1"/>
<dbReference type="Proteomes" id="UP001303889">
    <property type="component" value="Unassembled WGS sequence"/>
</dbReference>
<dbReference type="InterPro" id="IPR003593">
    <property type="entry name" value="AAA+_ATPase"/>
</dbReference>
<feature type="region of interest" description="Disordered" evidence="2">
    <location>
        <begin position="1"/>
        <end position="23"/>
    </location>
</feature>
<dbReference type="Pfam" id="PF23232">
    <property type="entry name" value="AAA_lid_13"/>
    <property type="match status" value="1"/>
</dbReference>